<feature type="compositionally biased region" description="Basic and acidic residues" evidence="1">
    <location>
        <begin position="1"/>
        <end position="14"/>
    </location>
</feature>
<feature type="region of interest" description="Disordered" evidence="1">
    <location>
        <begin position="1"/>
        <end position="75"/>
    </location>
</feature>
<feature type="compositionally biased region" description="Basic and acidic residues" evidence="1">
    <location>
        <begin position="141"/>
        <end position="156"/>
    </location>
</feature>
<gene>
    <name evidence="2" type="primary">RAD54L_1</name>
    <name evidence="2" type="ORF">PHYBOEH_002210</name>
</gene>
<feature type="compositionally biased region" description="Polar residues" evidence="1">
    <location>
        <begin position="209"/>
        <end position="226"/>
    </location>
</feature>
<accession>A0A8T1WXE0</accession>
<dbReference type="OrthoDB" id="413460at2759"/>
<feature type="compositionally biased region" description="Acidic residues" evidence="1">
    <location>
        <begin position="30"/>
        <end position="48"/>
    </location>
</feature>
<feature type="compositionally biased region" description="Acidic residues" evidence="1">
    <location>
        <begin position="193"/>
        <end position="203"/>
    </location>
</feature>
<dbReference type="EMBL" id="JAGDFL010000153">
    <property type="protein sequence ID" value="KAG7396503.1"/>
    <property type="molecule type" value="Genomic_DNA"/>
</dbReference>
<organism evidence="2 3">
    <name type="scientific">Phytophthora boehmeriae</name>
    <dbReference type="NCBI Taxonomy" id="109152"/>
    <lineage>
        <taxon>Eukaryota</taxon>
        <taxon>Sar</taxon>
        <taxon>Stramenopiles</taxon>
        <taxon>Oomycota</taxon>
        <taxon>Peronosporomycetes</taxon>
        <taxon>Peronosporales</taxon>
        <taxon>Peronosporaceae</taxon>
        <taxon>Phytophthora</taxon>
    </lineage>
</organism>
<protein>
    <submittedName>
        <fullName evidence="2">DNA repair and recombination protein RAD54-like</fullName>
    </submittedName>
</protein>
<reference evidence="2" key="1">
    <citation type="submission" date="2021-02" db="EMBL/GenBank/DDBJ databases">
        <authorList>
            <person name="Palmer J.M."/>
        </authorList>
    </citation>
    <scope>NUCLEOTIDE SEQUENCE</scope>
    <source>
        <strain evidence="2">SCRP23</strain>
    </source>
</reference>
<proteinExistence type="predicted"/>
<dbReference type="AlphaFoldDB" id="A0A8T1WXE0"/>
<sequence>MSDTHDQLKCDRCHWRNANDPGKSPTVITIDEDDEDDTGLSSEEDAAENDATNGGDSDKGYHPQVGMPPEEDLNSWGHHRSYISVDDEVMQAALQQVQNDLVSFAFSCRIDWELLQEHQAENEEKENQRDEERKRKRLEIVEAANKKRAQEEEKSKKATKTRKRKDSVDSDDLRELLSSSSSEEENEGHAGETESESESEAEFEYLSAPRQSSPTAGVQISNTPSTPQRPPRRRPMMNSLEESSHPVHSGPVVASSSKKRVTFAPTADLEHSSKKQRVNDFEDEFPATQREPAHDIDEEQQPNTVVLGVAFAIGDLALR</sequence>
<name>A0A8T1WXE0_9STRA</name>
<feature type="region of interest" description="Disordered" evidence="1">
    <location>
        <begin position="141"/>
        <end position="302"/>
    </location>
</feature>
<comment type="caution">
    <text evidence="2">The sequence shown here is derived from an EMBL/GenBank/DDBJ whole genome shotgun (WGS) entry which is preliminary data.</text>
</comment>
<evidence type="ECO:0000313" key="2">
    <source>
        <dbReference type="EMBL" id="KAG7396503.1"/>
    </source>
</evidence>
<feature type="compositionally biased region" description="Basic and acidic residues" evidence="1">
    <location>
        <begin position="268"/>
        <end position="280"/>
    </location>
</feature>
<keyword evidence="3" id="KW-1185">Reference proteome</keyword>
<evidence type="ECO:0000313" key="3">
    <source>
        <dbReference type="Proteomes" id="UP000693981"/>
    </source>
</evidence>
<dbReference type="Proteomes" id="UP000693981">
    <property type="component" value="Unassembled WGS sequence"/>
</dbReference>
<feature type="compositionally biased region" description="Basic and acidic residues" evidence="1">
    <location>
        <begin position="166"/>
        <end position="175"/>
    </location>
</feature>
<evidence type="ECO:0000256" key="1">
    <source>
        <dbReference type="SAM" id="MobiDB-lite"/>
    </source>
</evidence>